<feature type="transmembrane region" description="Helical" evidence="1">
    <location>
        <begin position="7"/>
        <end position="24"/>
    </location>
</feature>
<feature type="transmembrane region" description="Helical" evidence="1">
    <location>
        <begin position="79"/>
        <end position="99"/>
    </location>
</feature>
<accession>A0ABW4JJW6</accession>
<keyword evidence="1" id="KW-0472">Membrane</keyword>
<proteinExistence type="predicted"/>
<evidence type="ECO:0000313" key="3">
    <source>
        <dbReference type="Proteomes" id="UP001597079"/>
    </source>
</evidence>
<protein>
    <recommendedName>
        <fullName evidence="4">Dolichyl-phosphate-mannose-protein mannosyltransferase</fullName>
    </recommendedName>
</protein>
<keyword evidence="1" id="KW-0812">Transmembrane</keyword>
<evidence type="ECO:0000313" key="2">
    <source>
        <dbReference type="EMBL" id="MFD1676071.1"/>
    </source>
</evidence>
<feature type="transmembrane region" description="Helical" evidence="1">
    <location>
        <begin position="247"/>
        <end position="266"/>
    </location>
</feature>
<dbReference type="EMBL" id="JBHUCX010000043">
    <property type="protein sequence ID" value="MFD1676071.1"/>
    <property type="molecule type" value="Genomic_DNA"/>
</dbReference>
<reference evidence="3" key="1">
    <citation type="journal article" date="2019" name="Int. J. Syst. Evol. Microbiol.">
        <title>The Global Catalogue of Microorganisms (GCM) 10K type strain sequencing project: providing services to taxonomists for standard genome sequencing and annotation.</title>
        <authorList>
            <consortium name="The Broad Institute Genomics Platform"/>
            <consortium name="The Broad Institute Genome Sequencing Center for Infectious Disease"/>
            <person name="Wu L."/>
            <person name="Ma J."/>
        </authorList>
    </citation>
    <scope>NUCLEOTIDE SEQUENCE [LARGE SCALE GENOMIC DNA]</scope>
    <source>
        <strain evidence="3">CGMCC 1.12286</strain>
    </source>
</reference>
<feature type="transmembrane region" description="Helical" evidence="1">
    <location>
        <begin position="325"/>
        <end position="347"/>
    </location>
</feature>
<feature type="transmembrane region" description="Helical" evidence="1">
    <location>
        <begin position="198"/>
        <end position="215"/>
    </location>
</feature>
<dbReference type="Proteomes" id="UP001597079">
    <property type="component" value="Unassembled WGS sequence"/>
</dbReference>
<evidence type="ECO:0008006" key="4">
    <source>
        <dbReference type="Google" id="ProtNLM"/>
    </source>
</evidence>
<sequence>MGITLKRIALFSTLLGFFICYYSSPYLTSDTLWSAMIGKWIIAHHSVPLVDYWTWTYYGKPWTAEEWLFDFLLAIVAKGGYQAVVLMMTAVSLTTWLLLANTLKFKQVAYPNTWTLLMAALALSWDQIRAETFSYLFIAFVFWVIVRDRQNPTKWLFCLIPLEIVWVNFHGSFIMGLLFVGWEFVADLFTQRKRIKRLAITLIGMFAGTLVNPHGPKMYEFVLWLSLKTNISKYIAEWQSPTVHENFGLAIFTVFGLAVIYCFRWAKNGEKVSVKDTVLLILLLYMFMKANRFAPYLLLWLPIWAANKLSFNQPKFVSWFKNEFVKWRPVIYSGLSIGLLGLSIVAVSKIHGSLEANAASVLEPKSLAVVEKLHNEHPNWKIWNSYNIGGTLEFSNIPASIDGRTDLYLANGGMQTYTNIINVQPNGVSEFNSYHANIVYIEKDSALAQMLQIEPQWRMVYTDSYYDVFTRVGVQT</sequence>
<keyword evidence="1" id="KW-1133">Transmembrane helix</keyword>
<dbReference type="RefSeq" id="WP_377943964.1">
    <property type="nucleotide sequence ID" value="NZ_JBHUCX010000043.1"/>
</dbReference>
<name>A0ABW4JJW6_9BACL</name>
<feature type="transmembrane region" description="Helical" evidence="1">
    <location>
        <begin position="166"/>
        <end position="186"/>
    </location>
</feature>
<keyword evidence="3" id="KW-1185">Reference proteome</keyword>
<feature type="transmembrane region" description="Helical" evidence="1">
    <location>
        <begin position="278"/>
        <end position="305"/>
    </location>
</feature>
<evidence type="ECO:0000256" key="1">
    <source>
        <dbReference type="SAM" id="Phobius"/>
    </source>
</evidence>
<comment type="caution">
    <text evidence="2">The sequence shown here is derived from an EMBL/GenBank/DDBJ whole genome shotgun (WGS) entry which is preliminary data.</text>
</comment>
<organism evidence="2 3">
    <name type="scientific">Alicyclobacillus fodiniaquatilis</name>
    <dbReference type="NCBI Taxonomy" id="1661150"/>
    <lineage>
        <taxon>Bacteria</taxon>
        <taxon>Bacillati</taxon>
        <taxon>Bacillota</taxon>
        <taxon>Bacilli</taxon>
        <taxon>Bacillales</taxon>
        <taxon>Alicyclobacillaceae</taxon>
        <taxon>Alicyclobacillus</taxon>
    </lineage>
</organism>
<gene>
    <name evidence="2" type="ORF">ACFSB2_15310</name>
</gene>